<dbReference type="EMBL" id="BMAW01108360">
    <property type="protein sequence ID" value="GFT33511.1"/>
    <property type="molecule type" value="Genomic_DNA"/>
</dbReference>
<organism evidence="2 3">
    <name type="scientific">Nephila pilipes</name>
    <name type="common">Giant wood spider</name>
    <name type="synonym">Nephila maculata</name>
    <dbReference type="NCBI Taxonomy" id="299642"/>
    <lineage>
        <taxon>Eukaryota</taxon>
        <taxon>Metazoa</taxon>
        <taxon>Ecdysozoa</taxon>
        <taxon>Arthropoda</taxon>
        <taxon>Chelicerata</taxon>
        <taxon>Arachnida</taxon>
        <taxon>Araneae</taxon>
        <taxon>Araneomorphae</taxon>
        <taxon>Entelegynae</taxon>
        <taxon>Araneoidea</taxon>
        <taxon>Nephilidae</taxon>
        <taxon>Nephila</taxon>
    </lineage>
</organism>
<keyword evidence="3" id="KW-1185">Reference proteome</keyword>
<name>A0A8X6TM01_NEPPI</name>
<reference evidence="2" key="1">
    <citation type="submission" date="2020-08" db="EMBL/GenBank/DDBJ databases">
        <title>Multicomponent nature underlies the extraordinary mechanical properties of spider dragline silk.</title>
        <authorList>
            <person name="Kono N."/>
            <person name="Nakamura H."/>
            <person name="Mori M."/>
            <person name="Yoshida Y."/>
            <person name="Ohtoshi R."/>
            <person name="Malay A.D."/>
            <person name="Moran D.A.P."/>
            <person name="Tomita M."/>
            <person name="Numata K."/>
            <person name="Arakawa K."/>
        </authorList>
    </citation>
    <scope>NUCLEOTIDE SEQUENCE</scope>
</reference>
<dbReference type="AlphaFoldDB" id="A0A8X6TM01"/>
<comment type="caution">
    <text evidence="2">The sequence shown here is derived from an EMBL/GenBank/DDBJ whole genome shotgun (WGS) entry which is preliminary data.</text>
</comment>
<feature type="compositionally biased region" description="Basic and acidic residues" evidence="1">
    <location>
        <begin position="42"/>
        <end position="52"/>
    </location>
</feature>
<sequence>MRKPHLTRDCNKAIGTSPTCVHCQSEHTANHIMCPMNPLNRPKKENEKSKATEELQKLKKILKENRDVRRGISSTSPANHTAPATYADAAIGLHGAAPQPPGSIGDTLNQLKDPECMDMFGILKKFIVKIR</sequence>
<evidence type="ECO:0000313" key="3">
    <source>
        <dbReference type="Proteomes" id="UP000887013"/>
    </source>
</evidence>
<gene>
    <name evidence="2" type="ORF">NPIL_555521</name>
</gene>
<evidence type="ECO:0000313" key="2">
    <source>
        <dbReference type="EMBL" id="GFT33511.1"/>
    </source>
</evidence>
<protein>
    <submittedName>
        <fullName evidence="2">Uncharacterized protein</fullName>
    </submittedName>
</protein>
<evidence type="ECO:0000256" key="1">
    <source>
        <dbReference type="SAM" id="MobiDB-lite"/>
    </source>
</evidence>
<dbReference type="Proteomes" id="UP000887013">
    <property type="component" value="Unassembled WGS sequence"/>
</dbReference>
<feature type="region of interest" description="Disordered" evidence="1">
    <location>
        <begin position="32"/>
        <end position="52"/>
    </location>
</feature>
<proteinExistence type="predicted"/>
<accession>A0A8X6TM01</accession>